<accession>A0A2I1G8C1</accession>
<sequence length="111" mass="12823">MSNMGDLGRINVNNAEDFLAFISHNEAIYSQEVTTLLGSFVENGFLKNLFDKAIFAIPVFHIYHFINERLKKRSHSRSQRTLDKLVNELTKSAGFNDELTFDSAFRLFKLF</sequence>
<reference evidence="1 2" key="1">
    <citation type="submission" date="2015-10" db="EMBL/GenBank/DDBJ databases">
        <title>Genome analyses suggest a sexual origin of heterokaryosis in a supposedly ancient asexual fungus.</title>
        <authorList>
            <person name="Ropars J."/>
            <person name="Sedzielewska K."/>
            <person name="Noel J."/>
            <person name="Charron P."/>
            <person name="Farinelli L."/>
            <person name="Marton T."/>
            <person name="Kruger M."/>
            <person name="Pelin A."/>
            <person name="Brachmann A."/>
            <person name="Corradi N."/>
        </authorList>
    </citation>
    <scope>NUCLEOTIDE SEQUENCE [LARGE SCALE GENOMIC DNA]</scope>
    <source>
        <strain evidence="1 2">A4</strain>
    </source>
</reference>
<dbReference type="Proteomes" id="UP000234323">
    <property type="component" value="Unassembled WGS sequence"/>
</dbReference>
<dbReference type="AlphaFoldDB" id="A0A2I1G8C1"/>
<comment type="caution">
    <text evidence="1">The sequence shown here is derived from an EMBL/GenBank/DDBJ whole genome shotgun (WGS) entry which is preliminary data.</text>
</comment>
<organism evidence="1 2">
    <name type="scientific">Rhizophagus irregularis</name>
    <dbReference type="NCBI Taxonomy" id="588596"/>
    <lineage>
        <taxon>Eukaryota</taxon>
        <taxon>Fungi</taxon>
        <taxon>Fungi incertae sedis</taxon>
        <taxon>Mucoromycota</taxon>
        <taxon>Glomeromycotina</taxon>
        <taxon>Glomeromycetes</taxon>
        <taxon>Glomerales</taxon>
        <taxon>Glomeraceae</taxon>
        <taxon>Rhizophagus</taxon>
    </lineage>
</organism>
<name>A0A2I1G8C1_9GLOM</name>
<evidence type="ECO:0000313" key="1">
    <source>
        <dbReference type="EMBL" id="PKY42839.1"/>
    </source>
</evidence>
<protein>
    <submittedName>
        <fullName evidence="1">Uncharacterized protein</fullName>
    </submittedName>
</protein>
<keyword evidence="2" id="KW-1185">Reference proteome</keyword>
<proteinExistence type="predicted"/>
<evidence type="ECO:0000313" key="2">
    <source>
        <dbReference type="Proteomes" id="UP000234323"/>
    </source>
</evidence>
<gene>
    <name evidence="1" type="ORF">RhiirA4_456717</name>
</gene>
<dbReference type="EMBL" id="LLXI01000220">
    <property type="protein sequence ID" value="PKY42839.1"/>
    <property type="molecule type" value="Genomic_DNA"/>
</dbReference>